<dbReference type="SUPFAM" id="SSF55797">
    <property type="entry name" value="PR-1-like"/>
    <property type="match status" value="1"/>
</dbReference>
<sequence length="754" mass="81857">MDICKKCRQIAAFVFAMLLLLGSTTIVTNAADGTVTKTLSVQYGQTEAREMLKMVNDFRTGGENWYWNEDNQTKSNCKGSTLVYDYELEKAAMLRAAEIAYNYKLHHTRPNGEDCFTAYEGTTRYAGENIAYGYTTSEAVFTAWQEKNDKYNGQGHRRNMLSDDFTAFAVGHVYYNGTHYWVQEFRSPASQMAATPADDSTRTVSIAVKGHNHVWDKGTVTKKATCTEVGEKKYTCTECDETRTETIPKTGHNEVVDPAVAATCTTTGKTEGSHCSICNTVIKAQTELPALGHKEEIKNKKSATCEEDGYTGDKVCTVCGEILEKGSAIPKTGHKWDSGKLADGATCETGGVITYSCTKCGGTKTETIGAAEHKTETKNKTEASCTEAGYTGDEVCIVCGKEVSKGENIPALGHSFGEWKQIASPDCENTGSDKRVCSVCAFTETRGLVIKGHVWETDYTIDKEAACTTDGSKSIHCSKCDAVKDSQVIPKGHQPILTNQKDATCIEAGYTGDQICKLCNTVLEKGNIVPSKGHVKENVAALEATCTESGHEAGIRCTVCGETLEGLKVIPAKGHQWDNGVITTEPTRQTEGVKTYTCQICKITRTEIIEKLPNYKIIKGAGSTWVMNSNKELTFCADADISLFVEVRIDGSVVDPMNYSVTSGSTIVTLKPSYLNTLKDGAHTIEIIFKDGKAATTFKIAKQSSNSMTTAKNTTSSNSSRSPKTGDLTDAGIYILLLGMSVIAILGVWKRKMV</sequence>
<comment type="caution">
    <text evidence="4">The sequence shown here is derived from an EMBL/GenBank/DDBJ whole genome shotgun (WGS) entry which is preliminary data.</text>
</comment>
<dbReference type="InterPro" id="IPR014044">
    <property type="entry name" value="CAP_dom"/>
</dbReference>
<evidence type="ECO:0000313" key="4">
    <source>
        <dbReference type="EMBL" id="MXP74803.1"/>
    </source>
</evidence>
<dbReference type="RefSeq" id="WP_159750137.1">
    <property type="nucleotide sequence ID" value="NZ_WUQX01000001.1"/>
</dbReference>
<keyword evidence="1" id="KW-0472">Membrane</keyword>
<dbReference type="InterPro" id="IPR035940">
    <property type="entry name" value="CAP_sf"/>
</dbReference>
<evidence type="ECO:0000256" key="2">
    <source>
        <dbReference type="SAM" id="SignalP"/>
    </source>
</evidence>
<dbReference type="InterPro" id="IPR013783">
    <property type="entry name" value="Ig-like_fold"/>
</dbReference>
<organism evidence="4 5">
    <name type="scientific">Sporofaciens musculi</name>
    <dbReference type="NCBI Taxonomy" id="2681861"/>
    <lineage>
        <taxon>Bacteria</taxon>
        <taxon>Bacillati</taxon>
        <taxon>Bacillota</taxon>
        <taxon>Clostridia</taxon>
        <taxon>Lachnospirales</taxon>
        <taxon>Lachnospiraceae</taxon>
        <taxon>Sporofaciens</taxon>
    </lineage>
</organism>
<dbReference type="AlphaFoldDB" id="A0A7X3SHW1"/>
<keyword evidence="2" id="KW-0732">Signal</keyword>
<feature type="chain" id="PRO_5031429679" description="SCP domain-containing protein" evidence="2">
    <location>
        <begin position="31"/>
        <end position="754"/>
    </location>
</feature>
<accession>A0A7X3SHW1</accession>
<dbReference type="EMBL" id="WUQX01000001">
    <property type="protein sequence ID" value="MXP74803.1"/>
    <property type="molecule type" value="Genomic_DNA"/>
</dbReference>
<feature type="transmembrane region" description="Helical" evidence="1">
    <location>
        <begin position="731"/>
        <end position="749"/>
    </location>
</feature>
<evidence type="ECO:0000259" key="3">
    <source>
        <dbReference type="Pfam" id="PF00188"/>
    </source>
</evidence>
<protein>
    <recommendedName>
        <fullName evidence="3">SCP domain-containing protein</fullName>
    </recommendedName>
</protein>
<feature type="domain" description="SCP" evidence="3">
    <location>
        <begin position="52"/>
        <end position="185"/>
    </location>
</feature>
<dbReference type="Gene3D" id="3.40.33.10">
    <property type="entry name" value="CAP"/>
    <property type="match status" value="1"/>
</dbReference>
<proteinExistence type="predicted"/>
<gene>
    <name evidence="4" type="ORF">GN277_05230</name>
</gene>
<reference evidence="4 5" key="1">
    <citation type="submission" date="2019-12" db="EMBL/GenBank/DDBJ databases">
        <title>Sporaefaciens musculi gen. nov., sp. nov., a novel bacterium isolated from the caecum of an obese mouse.</title>
        <authorList>
            <person name="Rasmussen T.S."/>
            <person name="Streidl T."/>
            <person name="Hitch T.C.A."/>
            <person name="Wortmann E."/>
            <person name="Deptula P."/>
            <person name="Hansen M."/>
            <person name="Nielsen D.S."/>
            <person name="Clavel T."/>
            <person name="Vogensen F.K."/>
        </authorList>
    </citation>
    <scope>NUCLEOTIDE SEQUENCE [LARGE SCALE GENOMIC DNA]</scope>
    <source>
        <strain evidence="4 5">WCA-9-b2</strain>
    </source>
</reference>
<keyword evidence="1" id="KW-0812">Transmembrane</keyword>
<dbReference type="Pfam" id="PF00188">
    <property type="entry name" value="CAP"/>
    <property type="match status" value="1"/>
</dbReference>
<keyword evidence="1" id="KW-1133">Transmembrane helix</keyword>
<dbReference type="PANTHER" id="PTHR31157:SF1">
    <property type="entry name" value="SCP DOMAIN-CONTAINING PROTEIN"/>
    <property type="match status" value="1"/>
</dbReference>
<dbReference type="Gene3D" id="2.60.40.10">
    <property type="entry name" value="Immunoglobulins"/>
    <property type="match status" value="1"/>
</dbReference>
<keyword evidence="5" id="KW-1185">Reference proteome</keyword>
<evidence type="ECO:0000256" key="1">
    <source>
        <dbReference type="SAM" id="Phobius"/>
    </source>
</evidence>
<dbReference type="Gene3D" id="1.20.50.40">
    <property type="match status" value="1"/>
</dbReference>
<dbReference type="CDD" id="cd05379">
    <property type="entry name" value="CAP_bacterial"/>
    <property type="match status" value="1"/>
</dbReference>
<evidence type="ECO:0000313" key="5">
    <source>
        <dbReference type="Proteomes" id="UP000460412"/>
    </source>
</evidence>
<dbReference type="PANTHER" id="PTHR31157">
    <property type="entry name" value="SCP DOMAIN-CONTAINING PROTEIN"/>
    <property type="match status" value="1"/>
</dbReference>
<dbReference type="Proteomes" id="UP000460412">
    <property type="component" value="Unassembled WGS sequence"/>
</dbReference>
<name>A0A7X3SHW1_9FIRM</name>
<feature type="signal peptide" evidence="2">
    <location>
        <begin position="1"/>
        <end position="30"/>
    </location>
</feature>